<keyword evidence="10" id="KW-0238">DNA-binding</keyword>
<keyword evidence="8" id="KW-0862">Zinc</keyword>
<feature type="domain" description="PARP-type" evidence="14">
    <location>
        <begin position="106"/>
        <end position="195"/>
    </location>
</feature>
<dbReference type="Pfam" id="PF00645">
    <property type="entry name" value="zf-PARP"/>
    <property type="match status" value="2"/>
</dbReference>
<sequence>MDTELPYIIEYSKSSRASCKICKNKIEKDCLRMGVMVQSTQFDGKFPVWHHADCFFKDKDKKVKTTADIANFDNIRWEDQKKIKDQMDENAANNPTSEEATENSEFLIEYAKSSRSSCRDCGEKIKKGEVRIAKIDTKSTDAQRYGPILGWRHADCFVKNRQDLGFTEDAERLPGFKTLSDGDKEVIKEKFQCVGGKRKNENEETCDSAKKSKKSGSEDDEALEAQNKLLYDMRDKLKANLSRKDMVTLLEHNNLDVPTGESNILDQLSDSLIFGALKLCPECKNSRPYYKFDGYHCSGDVTEWAKCQYVTTSPEREEFKIPEALREKYKFLQDYKYEKRERLFPSHIERSSERSNKGLPLEKFRIAVRGQFRFPKEFISKQVKELGGIICENFDNSVSLCISTTEEVAKGSNMIAKARTANIHVVSYDFLEDVKKGTSPAQAIKENLISSWGDDPLVKFSEEGSSIAKKDSDSVDDHQTEDKAVDSESG</sequence>
<dbReference type="PANTHER" id="PTHR10459:SF112">
    <property type="entry name" value="POLY [ADP-RIBOSE] POLYMERASE 1"/>
    <property type="match status" value="1"/>
</dbReference>
<evidence type="ECO:0000256" key="8">
    <source>
        <dbReference type="ARBA" id="ARBA00022833"/>
    </source>
</evidence>
<keyword evidence="4" id="KW-0808">Transferase</keyword>
<dbReference type="PANTHER" id="PTHR10459">
    <property type="entry name" value="DNA LIGASE"/>
    <property type="match status" value="1"/>
</dbReference>
<feature type="domain" description="PARP-type" evidence="14">
    <location>
        <begin position="7"/>
        <end position="91"/>
    </location>
</feature>
<dbReference type="Gene3D" id="3.30.1740.10">
    <property type="entry name" value="Zinc finger, PARP-type"/>
    <property type="match status" value="2"/>
</dbReference>
<dbReference type="InterPro" id="IPR036420">
    <property type="entry name" value="BRCT_dom_sf"/>
</dbReference>
<evidence type="ECO:0000313" key="16">
    <source>
        <dbReference type="EMBL" id="KFM63823.1"/>
    </source>
</evidence>
<evidence type="ECO:0000256" key="13">
    <source>
        <dbReference type="SAM" id="MobiDB-lite"/>
    </source>
</evidence>
<dbReference type="InterPro" id="IPR049296">
    <property type="entry name" value="PARP1-like_PADR1_N"/>
</dbReference>
<dbReference type="SUPFAM" id="SSF52113">
    <property type="entry name" value="BRCT domain"/>
    <property type="match status" value="1"/>
</dbReference>
<dbReference type="InterPro" id="IPR012982">
    <property type="entry name" value="PARP1-like_PADR1_Zn_ribbon"/>
</dbReference>
<evidence type="ECO:0000256" key="11">
    <source>
        <dbReference type="ARBA" id="ARBA00023242"/>
    </source>
</evidence>
<name>A0A087TFD4_STEMI</name>
<dbReference type="SMART" id="SM01335">
    <property type="entry name" value="PADR1"/>
    <property type="match status" value="1"/>
</dbReference>
<evidence type="ECO:0000259" key="15">
    <source>
        <dbReference type="PROSITE" id="PS50172"/>
    </source>
</evidence>
<evidence type="ECO:0000256" key="2">
    <source>
        <dbReference type="ARBA" id="ARBA00012020"/>
    </source>
</evidence>
<keyword evidence="11" id="KW-0539">Nucleus</keyword>
<evidence type="ECO:0000256" key="10">
    <source>
        <dbReference type="ARBA" id="ARBA00023125"/>
    </source>
</evidence>
<protein>
    <recommendedName>
        <fullName evidence="2">NAD(+) ADP-ribosyltransferase</fullName>
        <ecNumber evidence="2">2.4.2.30</ecNumber>
    </recommendedName>
</protein>
<keyword evidence="3" id="KW-0328">Glycosyltransferase</keyword>
<evidence type="ECO:0000256" key="4">
    <source>
        <dbReference type="ARBA" id="ARBA00022679"/>
    </source>
</evidence>
<evidence type="ECO:0000313" key="17">
    <source>
        <dbReference type="Proteomes" id="UP000054359"/>
    </source>
</evidence>
<dbReference type="InterPro" id="IPR001357">
    <property type="entry name" value="BRCT_dom"/>
</dbReference>
<dbReference type="GO" id="GO:0008270">
    <property type="term" value="F:zinc ion binding"/>
    <property type="evidence" value="ECO:0007669"/>
    <property type="project" value="UniProtKB-KW"/>
</dbReference>
<dbReference type="Gene3D" id="2.20.25.630">
    <property type="match status" value="1"/>
</dbReference>
<dbReference type="Pfam" id="PF08063">
    <property type="entry name" value="Zn_ribbon_PADR1"/>
    <property type="match status" value="1"/>
</dbReference>
<dbReference type="SMART" id="SM01336">
    <property type="entry name" value="zf-PARP"/>
    <property type="match status" value="2"/>
</dbReference>
<dbReference type="InterPro" id="IPR050800">
    <property type="entry name" value="ARTD/PARP"/>
</dbReference>
<dbReference type="STRING" id="407821.A0A087TFD4"/>
<dbReference type="GO" id="GO:0003950">
    <property type="term" value="F:NAD+ poly-ADP-ribosyltransferase activity"/>
    <property type="evidence" value="ECO:0007669"/>
    <property type="project" value="UniProtKB-EC"/>
</dbReference>
<dbReference type="PROSITE" id="PS52007">
    <property type="entry name" value="PADR1"/>
    <property type="match status" value="1"/>
</dbReference>
<evidence type="ECO:0000256" key="12">
    <source>
        <dbReference type="ARBA" id="ARBA00033987"/>
    </source>
</evidence>
<keyword evidence="5" id="KW-0479">Metal-binding</keyword>
<dbReference type="Gene3D" id="3.40.50.10190">
    <property type="entry name" value="BRCT domain"/>
    <property type="match status" value="1"/>
</dbReference>
<keyword evidence="9" id="KW-0520">NAD</keyword>
<dbReference type="InterPro" id="IPR036957">
    <property type="entry name" value="Znf_PARP_sf"/>
</dbReference>
<evidence type="ECO:0000256" key="6">
    <source>
        <dbReference type="ARBA" id="ARBA00022765"/>
    </source>
</evidence>
<dbReference type="OMA" id="GWTSCTN"/>
<dbReference type="EMBL" id="KK114971">
    <property type="protein sequence ID" value="KFM63823.1"/>
    <property type="molecule type" value="Genomic_DNA"/>
</dbReference>
<comment type="subcellular location">
    <subcellularLocation>
        <location evidence="1">Nucleus</location>
    </subcellularLocation>
</comment>
<dbReference type="PROSITE" id="PS50172">
    <property type="entry name" value="BRCT"/>
    <property type="match status" value="1"/>
</dbReference>
<evidence type="ECO:0000259" key="14">
    <source>
        <dbReference type="PROSITE" id="PS50064"/>
    </source>
</evidence>
<reference evidence="16 17" key="1">
    <citation type="submission" date="2013-11" db="EMBL/GenBank/DDBJ databases">
        <title>Genome sequencing of Stegodyphus mimosarum.</title>
        <authorList>
            <person name="Bechsgaard J."/>
        </authorList>
    </citation>
    <scope>NUCLEOTIDE SEQUENCE [LARGE SCALE GENOMIC DNA]</scope>
</reference>
<dbReference type="Pfam" id="PF21728">
    <property type="entry name" value="PADR1_N"/>
    <property type="match status" value="1"/>
</dbReference>
<comment type="catalytic activity">
    <reaction evidence="12">
        <text>NAD(+) + (ADP-D-ribosyl)n-acceptor = nicotinamide + (ADP-D-ribosyl)n+1-acceptor + H(+).</text>
        <dbReference type="EC" id="2.4.2.30"/>
    </reaction>
</comment>
<dbReference type="Proteomes" id="UP000054359">
    <property type="component" value="Unassembled WGS sequence"/>
</dbReference>
<dbReference type="Gene3D" id="1.10.20.130">
    <property type="match status" value="1"/>
</dbReference>
<dbReference type="OrthoDB" id="429950at2759"/>
<dbReference type="EC" id="2.4.2.30" evidence="2"/>
<dbReference type="InterPro" id="IPR001510">
    <property type="entry name" value="Znf_PARP"/>
</dbReference>
<evidence type="ECO:0000256" key="9">
    <source>
        <dbReference type="ARBA" id="ARBA00023027"/>
    </source>
</evidence>
<dbReference type="GO" id="GO:0006302">
    <property type="term" value="P:double-strand break repair"/>
    <property type="evidence" value="ECO:0007669"/>
    <property type="project" value="TreeGrafter"/>
</dbReference>
<keyword evidence="17" id="KW-1185">Reference proteome</keyword>
<dbReference type="InterPro" id="IPR038650">
    <property type="entry name" value="PADR1_C_dom_sf"/>
</dbReference>
<dbReference type="GO" id="GO:0070212">
    <property type="term" value="P:protein poly-ADP-ribosylation"/>
    <property type="evidence" value="ECO:0007669"/>
    <property type="project" value="TreeGrafter"/>
</dbReference>
<evidence type="ECO:0000256" key="1">
    <source>
        <dbReference type="ARBA" id="ARBA00004123"/>
    </source>
</evidence>
<proteinExistence type="predicted"/>
<evidence type="ECO:0000256" key="7">
    <source>
        <dbReference type="ARBA" id="ARBA00022771"/>
    </source>
</evidence>
<dbReference type="CDD" id="cd17747">
    <property type="entry name" value="BRCT_PARP1"/>
    <property type="match status" value="1"/>
</dbReference>
<dbReference type="GO" id="GO:1990404">
    <property type="term" value="F:NAD+-protein mono-ADP-ribosyltransferase activity"/>
    <property type="evidence" value="ECO:0007669"/>
    <property type="project" value="TreeGrafter"/>
</dbReference>
<keyword evidence="6" id="KW-0013">ADP-ribosylation</keyword>
<organism evidence="16 17">
    <name type="scientific">Stegodyphus mimosarum</name>
    <name type="common">African social velvet spider</name>
    <dbReference type="NCBI Taxonomy" id="407821"/>
    <lineage>
        <taxon>Eukaryota</taxon>
        <taxon>Metazoa</taxon>
        <taxon>Ecdysozoa</taxon>
        <taxon>Arthropoda</taxon>
        <taxon>Chelicerata</taxon>
        <taxon>Arachnida</taxon>
        <taxon>Araneae</taxon>
        <taxon>Araneomorphae</taxon>
        <taxon>Entelegynae</taxon>
        <taxon>Eresoidea</taxon>
        <taxon>Eresidae</taxon>
        <taxon>Stegodyphus</taxon>
    </lineage>
</organism>
<dbReference type="PROSITE" id="PS00347">
    <property type="entry name" value="ZF_PARP_1"/>
    <property type="match status" value="1"/>
</dbReference>
<keyword evidence="7" id="KW-0863">Zinc-finger</keyword>
<evidence type="ECO:0000256" key="3">
    <source>
        <dbReference type="ARBA" id="ARBA00022676"/>
    </source>
</evidence>
<feature type="domain" description="BRCT" evidence="15">
    <location>
        <begin position="356"/>
        <end position="433"/>
    </location>
</feature>
<gene>
    <name evidence="16" type="ORF">X975_04215</name>
</gene>
<dbReference type="GO" id="GO:0005730">
    <property type="term" value="C:nucleolus"/>
    <property type="evidence" value="ECO:0007669"/>
    <property type="project" value="TreeGrafter"/>
</dbReference>
<dbReference type="GO" id="GO:0003677">
    <property type="term" value="F:DNA binding"/>
    <property type="evidence" value="ECO:0007669"/>
    <property type="project" value="UniProtKB-KW"/>
</dbReference>
<dbReference type="AlphaFoldDB" id="A0A087TFD4"/>
<feature type="region of interest" description="Disordered" evidence="13">
    <location>
        <begin position="463"/>
        <end position="490"/>
    </location>
</feature>
<evidence type="ECO:0000256" key="5">
    <source>
        <dbReference type="ARBA" id="ARBA00022723"/>
    </source>
</evidence>
<accession>A0A087TFD4</accession>
<dbReference type="SUPFAM" id="SSF57716">
    <property type="entry name" value="Glucocorticoid receptor-like (DNA-binding domain)"/>
    <property type="match status" value="2"/>
</dbReference>
<dbReference type="PROSITE" id="PS50064">
    <property type="entry name" value="ZF_PARP_2"/>
    <property type="match status" value="2"/>
</dbReference>
<feature type="non-terminal residue" evidence="16">
    <location>
        <position position="490"/>
    </location>
</feature>